<name>A0A376BY00_9FLAO</name>
<proteinExistence type="predicted"/>
<gene>
    <name evidence="1" type="ORF">NCTC11661_00003</name>
</gene>
<dbReference type="EMBL" id="UFTJ01000001">
    <property type="protein sequence ID" value="SSZ46364.1"/>
    <property type="molecule type" value="Genomic_DNA"/>
</dbReference>
<evidence type="ECO:0000313" key="2">
    <source>
        <dbReference type="Proteomes" id="UP000255515"/>
    </source>
</evidence>
<organism evidence="1 2">
    <name type="scientific">Bergeyella zoohelcum</name>
    <dbReference type="NCBI Taxonomy" id="1015"/>
    <lineage>
        <taxon>Bacteria</taxon>
        <taxon>Pseudomonadati</taxon>
        <taxon>Bacteroidota</taxon>
        <taxon>Flavobacteriia</taxon>
        <taxon>Flavobacteriales</taxon>
        <taxon>Weeksellaceae</taxon>
        <taxon>Bergeyella</taxon>
    </lineage>
</organism>
<protein>
    <submittedName>
        <fullName evidence="1">Uncharacterized protein</fullName>
    </submittedName>
</protein>
<dbReference type="Proteomes" id="UP000255515">
    <property type="component" value="Unassembled WGS sequence"/>
</dbReference>
<dbReference type="AlphaFoldDB" id="A0A376BY00"/>
<sequence length="340" mass="39696">MRFAKMGEIKQLDYVKQYFKLSKNKIKSPEDIYLHVFAPKGVGNPDDYVLYDKKYDGEKYNQNKSVDNENNADGKIQRSEILGRFYDSKNKGKTNKADKFICGSGKDELNKDFEDIITYHIYANGEIEKHIPKKIKSGYEKKYRYVYHDKLDNLHDLGTYDIIPTQMYGGKKGVKINLINLDTVKKSYKKDNYEYTFNIDSPRKYVNEKTLASFFGAMLEVNYTDISCNGFSHSDGSSRPSVSHINGNNGDFKYLRKDKKLMFGDGTSLDINANPDMLDDIRQNKWNDALYKFGWKSMLGWTYKRNGKINYLNHLPKNTENHHHHLHLQGYKPNFKEIKK</sequence>
<evidence type="ECO:0000313" key="1">
    <source>
        <dbReference type="EMBL" id="SSZ46364.1"/>
    </source>
</evidence>
<reference evidence="1 2" key="1">
    <citation type="submission" date="2018-06" db="EMBL/GenBank/DDBJ databases">
        <authorList>
            <consortium name="Pathogen Informatics"/>
            <person name="Doyle S."/>
        </authorList>
    </citation>
    <scope>NUCLEOTIDE SEQUENCE [LARGE SCALE GENOMIC DNA]</scope>
    <source>
        <strain evidence="1 2">NCTC11661</strain>
    </source>
</reference>
<accession>A0A376BY00</accession>